<dbReference type="Gene3D" id="1.10.510.10">
    <property type="entry name" value="Transferase(Phosphotransferase) domain 1"/>
    <property type="match status" value="1"/>
</dbReference>
<gene>
    <name evidence="2" type="ORF">BD410DRAFT_808299</name>
</gene>
<evidence type="ECO:0000313" key="3">
    <source>
        <dbReference type="Proteomes" id="UP000294933"/>
    </source>
</evidence>
<reference evidence="2 3" key="1">
    <citation type="submission" date="2018-06" db="EMBL/GenBank/DDBJ databases">
        <title>A transcriptomic atlas of mushroom development highlights an independent origin of complex multicellularity.</title>
        <authorList>
            <consortium name="DOE Joint Genome Institute"/>
            <person name="Krizsan K."/>
            <person name="Almasi E."/>
            <person name="Merenyi Z."/>
            <person name="Sahu N."/>
            <person name="Viragh M."/>
            <person name="Koszo T."/>
            <person name="Mondo S."/>
            <person name="Kiss B."/>
            <person name="Balint B."/>
            <person name="Kues U."/>
            <person name="Barry K."/>
            <person name="Hegedus J.C."/>
            <person name="Henrissat B."/>
            <person name="Johnson J."/>
            <person name="Lipzen A."/>
            <person name="Ohm R."/>
            <person name="Nagy I."/>
            <person name="Pangilinan J."/>
            <person name="Yan J."/>
            <person name="Xiong Y."/>
            <person name="Grigoriev I.V."/>
            <person name="Hibbett D.S."/>
            <person name="Nagy L.G."/>
        </authorList>
    </citation>
    <scope>NUCLEOTIDE SEQUENCE [LARGE SCALE GENOMIC DNA]</scope>
    <source>
        <strain evidence="2 3">SZMC22713</strain>
    </source>
</reference>
<keyword evidence="3" id="KW-1185">Reference proteome</keyword>
<protein>
    <recommendedName>
        <fullName evidence="1">Protein kinase domain-containing protein</fullName>
    </recommendedName>
</protein>
<feature type="domain" description="Protein kinase" evidence="1">
    <location>
        <begin position="1"/>
        <end position="214"/>
    </location>
</feature>
<dbReference type="PROSITE" id="PS50011">
    <property type="entry name" value="PROTEIN_KINASE_DOM"/>
    <property type="match status" value="1"/>
</dbReference>
<dbReference type="OrthoDB" id="2521594at2759"/>
<dbReference type="InterPro" id="IPR000719">
    <property type="entry name" value="Prot_kinase_dom"/>
</dbReference>
<accession>A0A4Y7PMG0</accession>
<evidence type="ECO:0000313" key="2">
    <source>
        <dbReference type="EMBL" id="TDL16181.1"/>
    </source>
</evidence>
<organism evidence="2 3">
    <name type="scientific">Rickenella mellea</name>
    <dbReference type="NCBI Taxonomy" id="50990"/>
    <lineage>
        <taxon>Eukaryota</taxon>
        <taxon>Fungi</taxon>
        <taxon>Dikarya</taxon>
        <taxon>Basidiomycota</taxon>
        <taxon>Agaricomycotina</taxon>
        <taxon>Agaricomycetes</taxon>
        <taxon>Hymenochaetales</taxon>
        <taxon>Rickenellaceae</taxon>
        <taxon>Rickenella</taxon>
    </lineage>
</organism>
<dbReference type="InterPro" id="IPR011009">
    <property type="entry name" value="Kinase-like_dom_sf"/>
</dbReference>
<evidence type="ECO:0000259" key="1">
    <source>
        <dbReference type="PROSITE" id="PS50011"/>
    </source>
</evidence>
<dbReference type="GO" id="GO:0004672">
    <property type="term" value="F:protein kinase activity"/>
    <property type="evidence" value="ECO:0007669"/>
    <property type="project" value="InterPro"/>
</dbReference>
<dbReference type="GO" id="GO:0005524">
    <property type="term" value="F:ATP binding"/>
    <property type="evidence" value="ECO:0007669"/>
    <property type="project" value="InterPro"/>
</dbReference>
<dbReference type="SUPFAM" id="SSF56112">
    <property type="entry name" value="Protein kinase-like (PK-like)"/>
    <property type="match status" value="1"/>
</dbReference>
<dbReference type="STRING" id="50990.A0A4Y7PMG0"/>
<name>A0A4Y7PMG0_9AGAM</name>
<dbReference type="AlphaFoldDB" id="A0A4Y7PMG0"/>
<proteinExistence type="predicted"/>
<dbReference type="EMBL" id="ML170249">
    <property type="protein sequence ID" value="TDL16181.1"/>
    <property type="molecule type" value="Genomic_DNA"/>
</dbReference>
<dbReference type="VEuPathDB" id="FungiDB:BD410DRAFT_808299"/>
<dbReference type="Proteomes" id="UP000294933">
    <property type="component" value="Unassembled WGS sequence"/>
</dbReference>
<sequence length="214" mass="24455">MGIGQPWSQQAEAEAEALRHLGTPKNTQYSTLMSFRKNDLVGWEQFCYKRMEFDYLTEVEAYQRLQLFQGRHIPMFYGEAKLITTDVTRAIIPRAILIEYIPDAIPLHNMNKDSISLTLAKSFLEILKEFHARGVVHNDLNYGNILVCRSENGQARAFIIDFEHPCLRESNSDAEWADIVHQLGDTRFMLGLLQESLGIEDVSSFIGEAIDINS</sequence>
<dbReference type="Pfam" id="PF06293">
    <property type="entry name" value="Kdo"/>
    <property type="match status" value="1"/>
</dbReference>